<evidence type="ECO:0000313" key="2">
    <source>
        <dbReference type="EMBL" id="GJE01189.1"/>
    </source>
</evidence>
<dbReference type="RefSeq" id="WP_238235991.1">
    <property type="nucleotide sequence ID" value="NZ_BPQQ01000034.1"/>
</dbReference>
<comment type="caution">
    <text evidence="2">The sequence shown here is derived from an EMBL/GenBank/DDBJ whole genome shotgun (WGS) entry which is preliminary data.</text>
</comment>
<proteinExistence type="predicted"/>
<keyword evidence="1" id="KW-0472">Membrane</keyword>
<dbReference type="EMBL" id="BPQQ01000034">
    <property type="protein sequence ID" value="GJE01189.1"/>
    <property type="molecule type" value="Genomic_DNA"/>
</dbReference>
<evidence type="ECO:0000313" key="3">
    <source>
        <dbReference type="Proteomes" id="UP001055153"/>
    </source>
</evidence>
<organism evidence="2 3">
    <name type="scientific">Methylobacterium isbiliense</name>
    <dbReference type="NCBI Taxonomy" id="315478"/>
    <lineage>
        <taxon>Bacteria</taxon>
        <taxon>Pseudomonadati</taxon>
        <taxon>Pseudomonadota</taxon>
        <taxon>Alphaproteobacteria</taxon>
        <taxon>Hyphomicrobiales</taxon>
        <taxon>Methylobacteriaceae</taxon>
        <taxon>Methylobacterium</taxon>
    </lineage>
</organism>
<reference evidence="2" key="2">
    <citation type="submission" date="2021-08" db="EMBL/GenBank/DDBJ databases">
        <authorList>
            <person name="Tani A."/>
            <person name="Ola A."/>
            <person name="Ogura Y."/>
            <person name="Katsura K."/>
            <person name="Hayashi T."/>
        </authorList>
    </citation>
    <scope>NUCLEOTIDE SEQUENCE</scope>
    <source>
        <strain evidence="2">DSM 17168</strain>
    </source>
</reference>
<accession>A0ABQ4SF52</accession>
<sequence length="134" mass="14548">MSGDLLLRLAYAANILILLPVVTALHWRGTAGVFGPEVADSPALRLLVAALWGAILVCSAIGLAWPRVMVGILVLQVVYKSIWLVTFVLPVWRAGDPVPWGPALTFVPIVLLWPVILLRNLSESNRSTISAVCW</sequence>
<evidence type="ECO:0000256" key="1">
    <source>
        <dbReference type="SAM" id="Phobius"/>
    </source>
</evidence>
<feature type="transmembrane region" description="Helical" evidence="1">
    <location>
        <begin position="9"/>
        <end position="27"/>
    </location>
</feature>
<feature type="transmembrane region" description="Helical" evidence="1">
    <location>
        <begin position="72"/>
        <end position="92"/>
    </location>
</feature>
<keyword evidence="3" id="KW-1185">Reference proteome</keyword>
<gene>
    <name evidence="2" type="ORF">GMJLKIPL_3118</name>
</gene>
<name>A0ABQ4SF52_9HYPH</name>
<keyword evidence="1" id="KW-1133">Transmembrane helix</keyword>
<reference evidence="2" key="1">
    <citation type="journal article" date="2021" name="Front. Microbiol.">
        <title>Comprehensive Comparative Genomics and Phenotyping of Methylobacterium Species.</title>
        <authorList>
            <person name="Alessa O."/>
            <person name="Ogura Y."/>
            <person name="Fujitani Y."/>
            <person name="Takami H."/>
            <person name="Hayashi T."/>
            <person name="Sahin N."/>
            <person name="Tani A."/>
        </authorList>
    </citation>
    <scope>NUCLEOTIDE SEQUENCE</scope>
    <source>
        <strain evidence="2">DSM 17168</strain>
    </source>
</reference>
<protein>
    <submittedName>
        <fullName evidence="2">Uncharacterized protein</fullName>
    </submittedName>
</protein>
<feature type="transmembrane region" description="Helical" evidence="1">
    <location>
        <begin position="47"/>
        <end position="65"/>
    </location>
</feature>
<keyword evidence="1" id="KW-0812">Transmembrane</keyword>
<dbReference type="Proteomes" id="UP001055153">
    <property type="component" value="Unassembled WGS sequence"/>
</dbReference>
<feature type="transmembrane region" description="Helical" evidence="1">
    <location>
        <begin position="98"/>
        <end position="118"/>
    </location>
</feature>